<sequence>MVRKLWVPVLAIAALFVFASPAWSASDDANAGTEMTAEQFVASLHPITGNVHIAPANATLKMGTSYSYLEAKDAQRVLTDLWNNPPDKDVLGMILPGTDPHVVLKQDAWAVIVYFVNDGYVSDEDAHKIDYDEMLRDMQKGTRDSNAERVKEGYPALELRGWAEPPHYDAKAHKLYWASDLAVKKEDGSLSAGTLNYGIRVLGRKGYLSLNAVAPMDQLANVRADMPQVLAMTEFDDGERYTDYKAGTDKLAAYGLGALIAGVAAKKLGLLAIIAAFAAKFFKVGIVALIAFGAGLKRLFSRKPKADASPAATHESTSLPEEYKQLAQSETTTSSSTELPERK</sequence>
<name>A0A3N6MQ97_9BURK</name>
<evidence type="ECO:0000313" key="2">
    <source>
        <dbReference type="EMBL" id="RQH05829.1"/>
    </source>
</evidence>
<comment type="caution">
    <text evidence="2">The sequence shown here is derived from an EMBL/GenBank/DDBJ whole genome shotgun (WGS) entry which is preliminary data.</text>
</comment>
<feature type="compositionally biased region" description="Low complexity" evidence="1">
    <location>
        <begin position="329"/>
        <end position="343"/>
    </location>
</feature>
<accession>A0A3N6MQ97</accession>
<dbReference type="AlphaFoldDB" id="A0A3N6MQ97"/>
<gene>
    <name evidence="2" type="ORF">D1Y85_13450</name>
</gene>
<dbReference type="Proteomes" id="UP000272778">
    <property type="component" value="Unassembled WGS sequence"/>
</dbReference>
<dbReference type="EMBL" id="RQIS01000009">
    <property type="protein sequence ID" value="RQH05829.1"/>
    <property type="molecule type" value="Genomic_DNA"/>
</dbReference>
<dbReference type="OrthoDB" id="196355at2"/>
<evidence type="ECO:0000256" key="1">
    <source>
        <dbReference type="SAM" id="MobiDB-lite"/>
    </source>
</evidence>
<evidence type="ECO:0000313" key="3">
    <source>
        <dbReference type="Proteomes" id="UP000272778"/>
    </source>
</evidence>
<dbReference type="InterPro" id="IPR018682">
    <property type="entry name" value="DUF2167_membr"/>
</dbReference>
<protein>
    <submittedName>
        <fullName evidence="2">DUF2167 domain-containing protein</fullName>
    </submittedName>
</protein>
<keyword evidence="3" id="KW-1185">Reference proteome</keyword>
<feature type="region of interest" description="Disordered" evidence="1">
    <location>
        <begin position="306"/>
        <end position="343"/>
    </location>
</feature>
<proteinExistence type="predicted"/>
<dbReference type="Pfam" id="PF09935">
    <property type="entry name" value="DUF2167"/>
    <property type="match status" value="1"/>
</dbReference>
<reference evidence="2 3" key="1">
    <citation type="submission" date="2018-11" db="EMBL/GenBank/DDBJ databases">
        <title>Paraburkholderia sp. DHOA04, isolated from soil.</title>
        <authorList>
            <person name="Gao Z.-H."/>
            <person name="Qiu L.-H."/>
            <person name="Fu J.-C."/>
        </authorList>
    </citation>
    <scope>NUCLEOTIDE SEQUENCE [LARGE SCALE GENOMIC DNA]</scope>
    <source>
        <strain evidence="2 3">DHOA04</strain>
    </source>
</reference>
<organism evidence="2 3">
    <name type="scientific">Paraburkholderia dinghuensis</name>
    <dbReference type="NCBI Taxonomy" id="2305225"/>
    <lineage>
        <taxon>Bacteria</taxon>
        <taxon>Pseudomonadati</taxon>
        <taxon>Pseudomonadota</taxon>
        <taxon>Betaproteobacteria</taxon>
        <taxon>Burkholderiales</taxon>
        <taxon>Burkholderiaceae</taxon>
        <taxon>Paraburkholderia</taxon>
    </lineage>
</organism>